<dbReference type="GO" id="GO:0005634">
    <property type="term" value="C:nucleus"/>
    <property type="evidence" value="ECO:0007669"/>
    <property type="project" value="TreeGrafter"/>
</dbReference>
<dbReference type="FunFam" id="3.30.200.20:FF:000088">
    <property type="entry name" value="Casein kinase II subunit alpha"/>
    <property type="match status" value="1"/>
</dbReference>
<feature type="chain" id="PRO_5040486944" evidence="4">
    <location>
        <begin position="32"/>
        <end position="113"/>
    </location>
</feature>
<keyword evidence="4" id="KW-0732">Signal</keyword>
<evidence type="ECO:0000256" key="2">
    <source>
        <dbReference type="ARBA" id="ARBA00022840"/>
    </source>
</evidence>
<accession>A0A9Q0UNG9</accession>
<dbReference type="PANTHER" id="PTHR24054">
    <property type="entry name" value="CASEIN KINASE II SUBUNIT ALPHA"/>
    <property type="match status" value="1"/>
</dbReference>
<gene>
    <name evidence="5" type="ORF">OIU74_005056</name>
</gene>
<dbReference type="Proteomes" id="UP001151752">
    <property type="component" value="Chromosome 7"/>
</dbReference>
<keyword evidence="1" id="KW-0547">Nucleotide-binding</keyword>
<keyword evidence="5" id="KW-0808">Transferase</keyword>
<dbReference type="GO" id="GO:0005956">
    <property type="term" value="C:protein kinase CK2 complex"/>
    <property type="evidence" value="ECO:0007669"/>
    <property type="project" value="TreeGrafter"/>
</dbReference>
<dbReference type="Gene3D" id="3.30.200.20">
    <property type="entry name" value="Phosphorylase Kinase, domain 1"/>
    <property type="match status" value="1"/>
</dbReference>
<reference evidence="5" key="2">
    <citation type="journal article" date="2023" name="Int. J. Mol. Sci.">
        <title>De Novo Assembly and Annotation of 11 Diverse Shrub Willow (Salix) Genomes Reveals Novel Gene Organization in Sex-Linked Regions.</title>
        <authorList>
            <person name="Hyden B."/>
            <person name="Feng K."/>
            <person name="Yates T.B."/>
            <person name="Jawdy S."/>
            <person name="Cereghino C."/>
            <person name="Smart L.B."/>
            <person name="Muchero W."/>
        </authorList>
    </citation>
    <scope>NUCLEOTIDE SEQUENCE</scope>
    <source>
        <tissue evidence="5">Shoot tip</tissue>
    </source>
</reference>
<keyword evidence="6" id="KW-1185">Reference proteome</keyword>
<evidence type="ECO:0000313" key="6">
    <source>
        <dbReference type="Proteomes" id="UP001151752"/>
    </source>
</evidence>
<proteinExistence type="inferred from homology"/>
<dbReference type="GO" id="GO:0051726">
    <property type="term" value="P:regulation of cell cycle"/>
    <property type="evidence" value="ECO:0007669"/>
    <property type="project" value="TreeGrafter"/>
</dbReference>
<dbReference type="GO" id="GO:0005829">
    <property type="term" value="C:cytosol"/>
    <property type="evidence" value="ECO:0007669"/>
    <property type="project" value="TreeGrafter"/>
</dbReference>
<dbReference type="GO" id="GO:0005524">
    <property type="term" value="F:ATP binding"/>
    <property type="evidence" value="ECO:0007669"/>
    <property type="project" value="UniProtKB-KW"/>
</dbReference>
<comment type="caution">
    <text evidence="5">The sequence shown here is derived from an EMBL/GenBank/DDBJ whole genome shotgun (WGS) entry which is preliminary data.</text>
</comment>
<evidence type="ECO:0000313" key="5">
    <source>
        <dbReference type="EMBL" id="KAJ6733217.1"/>
    </source>
</evidence>
<dbReference type="InterPro" id="IPR045216">
    <property type="entry name" value="CK2_alpha"/>
</dbReference>
<comment type="similarity">
    <text evidence="3">Belongs to the protein kinase superfamily. Ser/Thr protein kinase family. CK2 subfamily.</text>
</comment>
<name>A0A9Q0UNG9_9ROSI</name>
<evidence type="ECO:0000256" key="3">
    <source>
        <dbReference type="ARBA" id="ARBA00061236"/>
    </source>
</evidence>
<dbReference type="AlphaFoldDB" id="A0A9Q0UNG9"/>
<reference evidence="5" key="1">
    <citation type="submission" date="2022-11" db="EMBL/GenBank/DDBJ databases">
        <authorList>
            <person name="Hyden B.L."/>
            <person name="Feng K."/>
            <person name="Yates T."/>
            <person name="Jawdy S."/>
            <person name="Smart L.B."/>
            <person name="Muchero W."/>
        </authorList>
    </citation>
    <scope>NUCLEOTIDE SEQUENCE</scope>
    <source>
        <tissue evidence="5">Shoot tip</tissue>
    </source>
</reference>
<feature type="non-terminal residue" evidence="5">
    <location>
        <position position="113"/>
    </location>
</feature>
<sequence>MKKDGRNPAVVPLVPHFLLLCALIALRATVAHDSNQRTTTLANNEETDTINIIEISNRGGSMSKARVYTDVNVLRPKEYWDYESLTVQWGDQDDYEVVRKVGRGKYSEVFEGI</sequence>
<protein>
    <submittedName>
        <fullName evidence="5">CASEIN KINASE II SUBUNIT ALPHA-3</fullName>
    </submittedName>
</protein>
<feature type="signal peptide" evidence="4">
    <location>
        <begin position="1"/>
        <end position="31"/>
    </location>
</feature>
<dbReference type="EMBL" id="JAPFFM010000011">
    <property type="protein sequence ID" value="KAJ6733217.1"/>
    <property type="molecule type" value="Genomic_DNA"/>
</dbReference>
<organism evidence="5 6">
    <name type="scientific">Salix koriyanagi</name>
    <dbReference type="NCBI Taxonomy" id="2511006"/>
    <lineage>
        <taxon>Eukaryota</taxon>
        <taxon>Viridiplantae</taxon>
        <taxon>Streptophyta</taxon>
        <taxon>Embryophyta</taxon>
        <taxon>Tracheophyta</taxon>
        <taxon>Spermatophyta</taxon>
        <taxon>Magnoliopsida</taxon>
        <taxon>eudicotyledons</taxon>
        <taxon>Gunneridae</taxon>
        <taxon>Pentapetalae</taxon>
        <taxon>rosids</taxon>
        <taxon>fabids</taxon>
        <taxon>Malpighiales</taxon>
        <taxon>Salicaceae</taxon>
        <taxon>Saliceae</taxon>
        <taxon>Salix</taxon>
    </lineage>
</organism>
<dbReference type="GO" id="GO:0004674">
    <property type="term" value="F:protein serine/threonine kinase activity"/>
    <property type="evidence" value="ECO:0007669"/>
    <property type="project" value="InterPro"/>
</dbReference>
<evidence type="ECO:0000256" key="1">
    <source>
        <dbReference type="ARBA" id="ARBA00022741"/>
    </source>
</evidence>
<keyword evidence="5" id="KW-0418">Kinase</keyword>
<dbReference type="PANTHER" id="PTHR24054:SF59">
    <property type="entry name" value="CASEIN KINASE II SUBUNIT ALPHA-3"/>
    <property type="match status" value="1"/>
</dbReference>
<keyword evidence="2" id="KW-0067">ATP-binding</keyword>
<evidence type="ECO:0000256" key="4">
    <source>
        <dbReference type="SAM" id="SignalP"/>
    </source>
</evidence>